<accession>A0A699JCN2</accession>
<proteinExistence type="predicted"/>
<evidence type="ECO:0000256" key="1">
    <source>
        <dbReference type="ARBA" id="ARBA00022670"/>
    </source>
</evidence>
<dbReference type="InterPro" id="IPR001584">
    <property type="entry name" value="Integrase_cat-core"/>
</dbReference>
<protein>
    <submittedName>
        <fullName evidence="4">Putative ribonuclease H-like domain-containing protein</fullName>
    </submittedName>
</protein>
<dbReference type="InterPro" id="IPR012337">
    <property type="entry name" value="RNaseH-like_sf"/>
</dbReference>
<dbReference type="InterPro" id="IPR054722">
    <property type="entry name" value="PolX-like_BBD"/>
</dbReference>
<dbReference type="PANTHER" id="PTHR42648">
    <property type="entry name" value="TRANSPOSASE, PUTATIVE-RELATED"/>
    <property type="match status" value="1"/>
</dbReference>
<dbReference type="PANTHER" id="PTHR42648:SF32">
    <property type="entry name" value="RIBONUCLEASE H-LIKE DOMAIN, GAG-PRE-INTEGRASE DOMAIN PROTEIN-RELATED"/>
    <property type="match status" value="1"/>
</dbReference>
<dbReference type="EMBL" id="BKCJ010397987">
    <property type="protein sequence ID" value="GFA28341.1"/>
    <property type="molecule type" value="Genomic_DNA"/>
</dbReference>
<dbReference type="GO" id="GO:0006508">
    <property type="term" value="P:proteolysis"/>
    <property type="evidence" value="ECO:0007669"/>
    <property type="project" value="UniProtKB-KW"/>
</dbReference>
<dbReference type="PROSITE" id="PS50994">
    <property type="entry name" value="INTEGRASE"/>
    <property type="match status" value="1"/>
</dbReference>
<dbReference type="GO" id="GO:0003676">
    <property type="term" value="F:nucleic acid binding"/>
    <property type="evidence" value="ECO:0007669"/>
    <property type="project" value="InterPro"/>
</dbReference>
<dbReference type="SUPFAM" id="SSF53098">
    <property type="entry name" value="Ribonuclease H-like"/>
    <property type="match status" value="1"/>
</dbReference>
<gene>
    <name evidence="4" type="ORF">Tci_600313</name>
</gene>
<feature type="domain" description="Integrase catalytic" evidence="3">
    <location>
        <begin position="364"/>
        <end position="467"/>
    </location>
</feature>
<feature type="non-terminal residue" evidence="4">
    <location>
        <position position="1"/>
    </location>
</feature>
<keyword evidence="1" id="KW-0645">Protease</keyword>
<dbReference type="Gene3D" id="3.30.420.10">
    <property type="entry name" value="Ribonuclease H-like superfamily/Ribonuclease H"/>
    <property type="match status" value="1"/>
</dbReference>
<dbReference type="GO" id="GO:0015074">
    <property type="term" value="P:DNA integration"/>
    <property type="evidence" value="ECO:0007669"/>
    <property type="project" value="InterPro"/>
</dbReference>
<evidence type="ECO:0000256" key="2">
    <source>
        <dbReference type="SAM" id="MobiDB-lite"/>
    </source>
</evidence>
<dbReference type="GO" id="GO:0008233">
    <property type="term" value="F:peptidase activity"/>
    <property type="evidence" value="ECO:0007669"/>
    <property type="project" value="UniProtKB-KW"/>
</dbReference>
<dbReference type="Pfam" id="PF00665">
    <property type="entry name" value="rve"/>
    <property type="match status" value="1"/>
</dbReference>
<feature type="compositionally biased region" description="Polar residues" evidence="2">
    <location>
        <begin position="117"/>
        <end position="128"/>
    </location>
</feature>
<dbReference type="InterPro" id="IPR036397">
    <property type="entry name" value="RNaseH_sf"/>
</dbReference>
<dbReference type="AlphaFoldDB" id="A0A699JCN2"/>
<reference evidence="4" key="1">
    <citation type="journal article" date="2019" name="Sci. Rep.">
        <title>Draft genome of Tanacetum cinerariifolium, the natural source of mosquito coil.</title>
        <authorList>
            <person name="Yamashiro T."/>
            <person name="Shiraishi A."/>
            <person name="Satake H."/>
            <person name="Nakayama K."/>
        </authorList>
    </citation>
    <scope>NUCLEOTIDE SEQUENCE</scope>
</reference>
<evidence type="ECO:0000313" key="4">
    <source>
        <dbReference type="EMBL" id="GFA28341.1"/>
    </source>
</evidence>
<sequence>GSYDCSYQAEEEPANYALMAFHLPALLLIMRNYVSHVETSIPATTPKPASPKSASSGERRNRKACFVCKILTLPKPVPITVVRPVITDVPKIKVTRPRHAKPLVTKTNSPPKRHTNRSPSQKASNSPPRVTAIKAPVVNAAQGLQGKWEWRPKCPILDHGNPQHALKDKGVIDSGCSRHMIGNMSYLSDFKELNGGYVVFGGNPKGGKISRKGKIRTRKLDFDDVYFIKELKFNLFSVSQMCDKKNSVIFTDTKCLVLSFEFKLPDESQVLLRVPRENNMYNVNLKNIVPFGDLTCLFANATIDESNLWHRRMGHINFKTMNKLVKGNLVRGLPTNFLENDNTCVACKKGKQHRASCKTKPVSSIDQPLYRLHIDLFGPTFVKILNKKSYCLVVTDDYNRFTWVFFLATKDETSPILKTFITGLENQLSLKVKVIRSDNGTKFKNIDLNQFCGMKGIKREFSVPRTP</sequence>
<name>A0A699JCN2_TANCI</name>
<keyword evidence="1" id="KW-0378">Hydrolase</keyword>
<comment type="caution">
    <text evidence="4">The sequence shown here is derived from an EMBL/GenBank/DDBJ whole genome shotgun (WGS) entry which is preliminary data.</text>
</comment>
<feature type="region of interest" description="Disordered" evidence="2">
    <location>
        <begin position="93"/>
        <end position="130"/>
    </location>
</feature>
<organism evidence="4">
    <name type="scientific">Tanacetum cinerariifolium</name>
    <name type="common">Dalmatian daisy</name>
    <name type="synonym">Chrysanthemum cinerariifolium</name>
    <dbReference type="NCBI Taxonomy" id="118510"/>
    <lineage>
        <taxon>Eukaryota</taxon>
        <taxon>Viridiplantae</taxon>
        <taxon>Streptophyta</taxon>
        <taxon>Embryophyta</taxon>
        <taxon>Tracheophyta</taxon>
        <taxon>Spermatophyta</taxon>
        <taxon>Magnoliopsida</taxon>
        <taxon>eudicotyledons</taxon>
        <taxon>Gunneridae</taxon>
        <taxon>Pentapetalae</taxon>
        <taxon>asterids</taxon>
        <taxon>campanulids</taxon>
        <taxon>Asterales</taxon>
        <taxon>Asteraceae</taxon>
        <taxon>Asteroideae</taxon>
        <taxon>Anthemideae</taxon>
        <taxon>Anthemidinae</taxon>
        <taxon>Tanacetum</taxon>
    </lineage>
</organism>
<dbReference type="InterPro" id="IPR039537">
    <property type="entry name" value="Retrotran_Ty1/copia-like"/>
</dbReference>
<dbReference type="Pfam" id="PF13976">
    <property type="entry name" value="gag_pre-integrs"/>
    <property type="match status" value="1"/>
</dbReference>
<dbReference type="InterPro" id="IPR025724">
    <property type="entry name" value="GAG-pre-integrase_dom"/>
</dbReference>
<dbReference type="Pfam" id="PF22936">
    <property type="entry name" value="Pol_BBD"/>
    <property type="match status" value="1"/>
</dbReference>
<evidence type="ECO:0000259" key="3">
    <source>
        <dbReference type="PROSITE" id="PS50994"/>
    </source>
</evidence>